<dbReference type="CDD" id="cd01627">
    <property type="entry name" value="HAD_TPP"/>
    <property type="match status" value="1"/>
</dbReference>
<dbReference type="InterPro" id="IPR006379">
    <property type="entry name" value="HAD-SF_hydro_IIB"/>
</dbReference>
<evidence type="ECO:0000256" key="4">
    <source>
        <dbReference type="RuleBase" id="RU361117"/>
    </source>
</evidence>
<dbReference type="InterPro" id="IPR044651">
    <property type="entry name" value="OTSB-like"/>
</dbReference>
<keyword evidence="7" id="KW-1185">Reference proteome</keyword>
<keyword evidence="3 4" id="KW-0378">Hydrolase</keyword>
<proteinExistence type="inferred from homology"/>
<dbReference type="UniPathway" id="UPA00299"/>
<dbReference type="Gene3D" id="3.30.70.1020">
    <property type="entry name" value="Trehalose-6-phosphate phosphatase related protein, domain 2"/>
    <property type="match status" value="1"/>
</dbReference>
<dbReference type="GO" id="GO:0005992">
    <property type="term" value="P:trehalose biosynthetic process"/>
    <property type="evidence" value="ECO:0007669"/>
    <property type="project" value="UniProtKB-UniPathway"/>
</dbReference>
<comment type="function">
    <text evidence="4">Removes the phosphate from trehalose 6-phosphate to produce free trehalose.</text>
</comment>
<dbReference type="InterPro" id="IPR023214">
    <property type="entry name" value="HAD_sf"/>
</dbReference>
<evidence type="ECO:0000313" key="6">
    <source>
        <dbReference type="EMBL" id="KXF79565.1"/>
    </source>
</evidence>
<dbReference type="NCBIfam" id="TIGR01484">
    <property type="entry name" value="HAD-SF-IIB"/>
    <property type="match status" value="1"/>
</dbReference>
<dbReference type="GO" id="GO:0046872">
    <property type="term" value="F:metal ion binding"/>
    <property type="evidence" value="ECO:0007669"/>
    <property type="project" value="UniProtKB-KW"/>
</dbReference>
<dbReference type="SUPFAM" id="SSF56784">
    <property type="entry name" value="HAD-like"/>
    <property type="match status" value="1"/>
</dbReference>
<name>A0A135I2A4_9HYPH</name>
<dbReference type="NCBIfam" id="TIGR00685">
    <property type="entry name" value="T6PP"/>
    <property type="match status" value="1"/>
</dbReference>
<sequence length="271" mass="29322">MSLKEHDPMASPPKTAPSGSPVFPLGLPDGSRNALADWAIFLDIDGTLLDIAETPGTVRVPEGLIQNLATLSHKLDGALALVTGRSIAFVDEIFRGARFPVAGLHGAERRDPTGRTSHIELTPDFLRAKGALKKRARDWPEILVEDKHAAIAVHYRQAPQFEPDMQKLMREIAEIAGPQWTLQQGKLVTELRPAAHDKGYALAAYMAGPPFSARRPLAFGDDVTDESMFKAANAANGLSVKIGSPAEKVSSAKLYMESPATLRSWLSEIAQ</sequence>
<protein>
    <recommendedName>
        <fullName evidence="4">Trehalose 6-phosphate phosphatase</fullName>
        <ecNumber evidence="4">3.1.3.12</ecNumber>
    </recommendedName>
</protein>
<evidence type="ECO:0000256" key="2">
    <source>
        <dbReference type="ARBA" id="ARBA00008770"/>
    </source>
</evidence>
<evidence type="ECO:0000256" key="1">
    <source>
        <dbReference type="ARBA" id="ARBA00005199"/>
    </source>
</evidence>
<gene>
    <name evidence="6" type="ORF">ATN84_04855</name>
</gene>
<dbReference type="EC" id="3.1.3.12" evidence="4"/>
<dbReference type="AlphaFoldDB" id="A0A135I2A4"/>
<evidence type="ECO:0000256" key="5">
    <source>
        <dbReference type="SAM" id="MobiDB-lite"/>
    </source>
</evidence>
<keyword evidence="4" id="KW-0479">Metal-binding</keyword>
<dbReference type="InterPro" id="IPR003337">
    <property type="entry name" value="Trehalose_PPase"/>
</dbReference>
<feature type="region of interest" description="Disordered" evidence="5">
    <location>
        <begin position="1"/>
        <end position="25"/>
    </location>
</feature>
<dbReference type="Proteomes" id="UP000070107">
    <property type="component" value="Unassembled WGS sequence"/>
</dbReference>
<dbReference type="GO" id="GO:0004805">
    <property type="term" value="F:trehalose-phosphatase activity"/>
    <property type="evidence" value="ECO:0007669"/>
    <property type="project" value="UniProtKB-EC"/>
</dbReference>
<keyword evidence="4" id="KW-0460">Magnesium</keyword>
<dbReference type="PANTHER" id="PTHR43768:SF3">
    <property type="entry name" value="TREHALOSE 6-PHOSPHATE PHOSPHATASE"/>
    <property type="match status" value="1"/>
</dbReference>
<comment type="similarity">
    <text evidence="2 4">Belongs to the trehalose phosphatase family.</text>
</comment>
<accession>A0A135I2A4</accession>
<comment type="pathway">
    <text evidence="1 4">Glycan biosynthesis; trehalose biosynthesis.</text>
</comment>
<organism evidence="6 7">
    <name type="scientific">Paramesorhizobium deserti</name>
    <dbReference type="NCBI Taxonomy" id="1494590"/>
    <lineage>
        <taxon>Bacteria</taxon>
        <taxon>Pseudomonadati</taxon>
        <taxon>Pseudomonadota</taxon>
        <taxon>Alphaproteobacteria</taxon>
        <taxon>Hyphomicrobiales</taxon>
        <taxon>Phyllobacteriaceae</taxon>
        <taxon>Paramesorhizobium</taxon>
    </lineage>
</organism>
<evidence type="ECO:0000256" key="3">
    <source>
        <dbReference type="ARBA" id="ARBA00022801"/>
    </source>
</evidence>
<reference evidence="6 7" key="1">
    <citation type="submission" date="2015-11" db="EMBL/GenBank/DDBJ databases">
        <title>Draft genome sequence of Paramesorhizobium deserti A-3-E, a strain highly resistant to diverse beta-lactam antibiotics.</title>
        <authorList>
            <person name="Lv R."/>
            <person name="Yang X."/>
            <person name="Fang N."/>
            <person name="Guo J."/>
            <person name="Luo X."/>
            <person name="Peng F."/>
            <person name="Yang R."/>
            <person name="Cui Y."/>
            <person name="Fang C."/>
            <person name="Song Y."/>
        </authorList>
    </citation>
    <scope>NUCLEOTIDE SEQUENCE [LARGE SCALE GENOMIC DNA]</scope>
    <source>
        <strain evidence="6 7">A-3-E</strain>
    </source>
</reference>
<comment type="caution">
    <text evidence="6">The sequence shown here is derived from an EMBL/GenBank/DDBJ whole genome shotgun (WGS) entry which is preliminary data.</text>
</comment>
<comment type="cofactor">
    <cofactor evidence="4">
        <name>Mg(2+)</name>
        <dbReference type="ChEBI" id="CHEBI:18420"/>
    </cofactor>
</comment>
<dbReference type="Gene3D" id="3.40.50.1000">
    <property type="entry name" value="HAD superfamily/HAD-like"/>
    <property type="match status" value="1"/>
</dbReference>
<dbReference type="Pfam" id="PF02358">
    <property type="entry name" value="Trehalose_PPase"/>
    <property type="match status" value="1"/>
</dbReference>
<comment type="catalytic activity">
    <reaction evidence="4">
        <text>alpha,alpha-trehalose 6-phosphate + H2O = alpha,alpha-trehalose + phosphate</text>
        <dbReference type="Rhea" id="RHEA:23420"/>
        <dbReference type="ChEBI" id="CHEBI:15377"/>
        <dbReference type="ChEBI" id="CHEBI:16551"/>
        <dbReference type="ChEBI" id="CHEBI:43474"/>
        <dbReference type="ChEBI" id="CHEBI:58429"/>
        <dbReference type="EC" id="3.1.3.12"/>
    </reaction>
</comment>
<dbReference type="InterPro" id="IPR036412">
    <property type="entry name" value="HAD-like_sf"/>
</dbReference>
<evidence type="ECO:0000313" key="7">
    <source>
        <dbReference type="Proteomes" id="UP000070107"/>
    </source>
</evidence>
<dbReference type="EMBL" id="LNTU01000001">
    <property type="protein sequence ID" value="KXF79565.1"/>
    <property type="molecule type" value="Genomic_DNA"/>
</dbReference>
<dbReference type="STRING" id="1494590.ATN84_04855"/>
<dbReference type="PANTHER" id="PTHR43768">
    <property type="entry name" value="TREHALOSE 6-PHOSPHATE PHOSPHATASE"/>
    <property type="match status" value="1"/>
</dbReference>